<dbReference type="AlphaFoldDB" id="A0A093V9T3"/>
<comment type="caution">
    <text evidence="1">The sequence shown here is derived from an EMBL/GenBank/DDBJ whole genome shotgun (WGS) entry which is preliminary data.</text>
</comment>
<evidence type="ECO:0000313" key="1">
    <source>
        <dbReference type="EMBL" id="KFX48920.1"/>
    </source>
</evidence>
<reference key="1">
    <citation type="journal article" date="2014" name="PLoS Genet.">
        <title>Signature Gene Expression Reveals Novel Clues to the Molecular Mechanisms of Dimorphic Transition in Penicillium marneffei.</title>
        <authorList>
            <person name="Yang E."/>
            <person name="Wang G."/>
            <person name="Cai J."/>
            <person name="Woo P.C."/>
            <person name="Lau S.K."/>
            <person name="Yuen K.-Y."/>
            <person name="Chow W.-N."/>
            <person name="Lin X."/>
        </authorList>
    </citation>
    <scope>NUCLEOTIDE SEQUENCE [LARGE SCALE GENOMIC DNA]</scope>
    <source>
        <strain>PM1</strain>
    </source>
</reference>
<sequence length="433" mass="49419">MARGNQPKVHPKRQWVAQPYRDHANQPAVLMMRQVINTEEFREAGEDFAANPQFALQVYSTIPLDSDHTALCDPQPDVFACVEHQRREIAHRKTTTPGEGFFPGIAKVVPNRSTWLLQGLLFLITSNSYREGFRAPDYEDETGPLWVSFNRSFPVKAKVDVRSRLLWVPPTGYNPSAVEESDISPEREEIMSYISDDDDGFDYGLDDDEGDPDLLNQLPASEIIELWQLKANSYPYDDFSMQLAAEGPILIKPKMANGEPDLQYVIYVSFAHISSQLPSIALAFTAAIIENLPRGKTVNFEFHSASSQSLSAILASHRNVMNARPGTAVGAYKHESQTRIFPQHRQEDCPETALREREPYHTFFVVVDRPDFLIAPGVLFFLTDGNEVTDEWRQNVPQQMFEHERNDYWPYQVWRSAGMPEVARRLAMLRKEQ</sequence>
<name>A0A093V9T3_TALMA</name>
<accession>A0A093V9T3</accession>
<gene>
    <name evidence="1" type="ORF">GQ26_0112750</name>
</gene>
<proteinExistence type="predicted"/>
<reference evidence="1" key="2">
    <citation type="journal article" date="2014" name="PLoS Genet.">
        <title>Signature gene expression reveals novel clues to the molecular mechanisms of dimorphic transition in Penicillium marneffei.</title>
        <authorList>
            <person name="Yang E."/>
            <person name="Wang G."/>
            <person name="Cai J."/>
            <person name="Woo P.C."/>
            <person name="Lau S.K."/>
            <person name="Yuen K.-Y."/>
            <person name="Chow W.-N."/>
            <person name="Lin X."/>
        </authorList>
    </citation>
    <scope>NUCLEOTIDE SEQUENCE</scope>
    <source>
        <strain evidence="1">PM1</strain>
    </source>
</reference>
<dbReference type="HOGENOM" id="CLU_045552_0_0_1"/>
<organism evidence="1">
    <name type="scientific">Talaromyces marneffei PM1</name>
    <dbReference type="NCBI Taxonomy" id="1077442"/>
    <lineage>
        <taxon>Eukaryota</taxon>
        <taxon>Fungi</taxon>
        <taxon>Dikarya</taxon>
        <taxon>Ascomycota</taxon>
        <taxon>Pezizomycotina</taxon>
        <taxon>Eurotiomycetes</taxon>
        <taxon>Eurotiomycetidae</taxon>
        <taxon>Eurotiales</taxon>
        <taxon>Trichocomaceae</taxon>
        <taxon>Talaromyces</taxon>
        <taxon>Talaromyces sect. Talaromyces</taxon>
    </lineage>
</organism>
<dbReference type="EMBL" id="JPOX01000011">
    <property type="protein sequence ID" value="KFX48920.1"/>
    <property type="molecule type" value="Genomic_DNA"/>
</dbReference>
<protein>
    <submittedName>
        <fullName evidence="1">Uncharacterized protein</fullName>
    </submittedName>
</protein>
<dbReference type="eggNOG" id="ENOG502T53G">
    <property type="taxonomic scope" value="Eukaryota"/>
</dbReference>